<evidence type="ECO:0000313" key="2">
    <source>
        <dbReference type="EMBL" id="GAH13345.1"/>
    </source>
</evidence>
<feature type="non-terminal residue" evidence="2">
    <location>
        <position position="1"/>
    </location>
</feature>
<evidence type="ECO:0000256" key="1">
    <source>
        <dbReference type="SAM" id="Phobius"/>
    </source>
</evidence>
<dbReference type="EMBL" id="BART01030025">
    <property type="protein sequence ID" value="GAH13345.1"/>
    <property type="molecule type" value="Genomic_DNA"/>
</dbReference>
<sequence length="265" mass="30467">IFKQLNFIQNRPLGFSTDNVMKIPINKNLLNGFDNFKNTLAQNPGVLQVTAGQSVPYNEDYKTSGIIWDGKDPQFSPLMRYSISLPDYLETFGMEIIAGRSFRYNNPTDINKYIINEKAAEYMGMKNPVGKRLSFHGIEGIIIGVVKNYHHVPLHREIMPQVFTVNPRHWKALRYIFIKIAPQNIPQTLEFIKEKTISIAPQYPFSYSFLDQEMNKLYQSEQKMGQMIGYFAFLAIFISCLGLFGLASFMSEKRTKEIGIRKVLG</sequence>
<keyword evidence="1" id="KW-0812">Transmembrane</keyword>
<feature type="non-terminal residue" evidence="2">
    <location>
        <position position="265"/>
    </location>
</feature>
<protein>
    <recommendedName>
        <fullName evidence="3">MacB-like periplasmic core domain-containing protein</fullName>
    </recommendedName>
</protein>
<name>X1DYR7_9ZZZZ</name>
<proteinExistence type="predicted"/>
<dbReference type="PANTHER" id="PTHR30572">
    <property type="entry name" value="MEMBRANE COMPONENT OF TRANSPORTER-RELATED"/>
    <property type="match status" value="1"/>
</dbReference>
<dbReference type="AlphaFoldDB" id="X1DYR7"/>
<dbReference type="PANTHER" id="PTHR30572:SF18">
    <property type="entry name" value="ABC-TYPE MACROLIDE FAMILY EXPORT SYSTEM PERMEASE COMPONENT 2"/>
    <property type="match status" value="1"/>
</dbReference>
<comment type="caution">
    <text evidence="2">The sequence shown here is derived from an EMBL/GenBank/DDBJ whole genome shotgun (WGS) entry which is preliminary data.</text>
</comment>
<feature type="transmembrane region" description="Helical" evidence="1">
    <location>
        <begin position="227"/>
        <end position="249"/>
    </location>
</feature>
<keyword evidence="1" id="KW-0472">Membrane</keyword>
<organism evidence="2">
    <name type="scientific">marine sediment metagenome</name>
    <dbReference type="NCBI Taxonomy" id="412755"/>
    <lineage>
        <taxon>unclassified sequences</taxon>
        <taxon>metagenomes</taxon>
        <taxon>ecological metagenomes</taxon>
    </lineage>
</organism>
<accession>X1DYR7</accession>
<dbReference type="GO" id="GO:0005886">
    <property type="term" value="C:plasma membrane"/>
    <property type="evidence" value="ECO:0007669"/>
    <property type="project" value="TreeGrafter"/>
</dbReference>
<dbReference type="GO" id="GO:0022857">
    <property type="term" value="F:transmembrane transporter activity"/>
    <property type="evidence" value="ECO:0007669"/>
    <property type="project" value="TreeGrafter"/>
</dbReference>
<keyword evidence="1" id="KW-1133">Transmembrane helix</keyword>
<gene>
    <name evidence="2" type="ORF">S01H4_52531</name>
</gene>
<dbReference type="InterPro" id="IPR050250">
    <property type="entry name" value="Macrolide_Exporter_MacB"/>
</dbReference>
<evidence type="ECO:0008006" key="3">
    <source>
        <dbReference type="Google" id="ProtNLM"/>
    </source>
</evidence>
<reference evidence="2" key="1">
    <citation type="journal article" date="2014" name="Front. Microbiol.">
        <title>High frequency of phylogenetically diverse reductive dehalogenase-homologous genes in deep subseafloor sedimentary metagenomes.</title>
        <authorList>
            <person name="Kawai M."/>
            <person name="Futagami T."/>
            <person name="Toyoda A."/>
            <person name="Takaki Y."/>
            <person name="Nishi S."/>
            <person name="Hori S."/>
            <person name="Arai W."/>
            <person name="Tsubouchi T."/>
            <person name="Morono Y."/>
            <person name="Uchiyama I."/>
            <person name="Ito T."/>
            <person name="Fujiyama A."/>
            <person name="Inagaki F."/>
            <person name="Takami H."/>
        </authorList>
    </citation>
    <scope>NUCLEOTIDE SEQUENCE</scope>
    <source>
        <strain evidence="2">Expedition CK06-06</strain>
    </source>
</reference>